<dbReference type="InterPro" id="IPR029523">
    <property type="entry name" value="INO80B/Ies2"/>
</dbReference>
<evidence type="ECO:0000313" key="3">
    <source>
        <dbReference type="EMBL" id="KAL2794674.1"/>
    </source>
</evidence>
<dbReference type="PANTHER" id="PTHR21561:SF12">
    <property type="entry name" value="INO80 COMPLEX SUBUNIT B"/>
    <property type="match status" value="1"/>
</dbReference>
<proteinExistence type="predicted"/>
<evidence type="ECO:0000313" key="4">
    <source>
        <dbReference type="Proteomes" id="UP001610563"/>
    </source>
</evidence>
<feature type="compositionally biased region" description="Low complexity" evidence="1">
    <location>
        <begin position="421"/>
        <end position="440"/>
    </location>
</feature>
<evidence type="ECO:0000259" key="2">
    <source>
        <dbReference type="SMART" id="SM01406"/>
    </source>
</evidence>
<dbReference type="Proteomes" id="UP001610563">
    <property type="component" value="Unassembled WGS sequence"/>
</dbReference>
<dbReference type="Pfam" id="PF04795">
    <property type="entry name" value="PAPA-1"/>
    <property type="match status" value="1"/>
</dbReference>
<dbReference type="PANTHER" id="PTHR21561">
    <property type="entry name" value="INO80 COMPLEX SUBUNIT B"/>
    <property type="match status" value="1"/>
</dbReference>
<dbReference type="SMART" id="SM01406">
    <property type="entry name" value="PAPA-1"/>
    <property type="match status" value="1"/>
</dbReference>
<feature type="region of interest" description="Disordered" evidence="1">
    <location>
        <begin position="461"/>
        <end position="485"/>
    </location>
</feature>
<organism evidence="3 4">
    <name type="scientific">Aspergillus keveii</name>
    <dbReference type="NCBI Taxonomy" id="714993"/>
    <lineage>
        <taxon>Eukaryota</taxon>
        <taxon>Fungi</taxon>
        <taxon>Dikarya</taxon>
        <taxon>Ascomycota</taxon>
        <taxon>Pezizomycotina</taxon>
        <taxon>Eurotiomycetes</taxon>
        <taxon>Eurotiomycetidae</taxon>
        <taxon>Eurotiales</taxon>
        <taxon>Aspergillaceae</taxon>
        <taxon>Aspergillus</taxon>
        <taxon>Aspergillus subgen. Nidulantes</taxon>
    </lineage>
</organism>
<dbReference type="InterPro" id="IPR006880">
    <property type="entry name" value="INO80B_C"/>
</dbReference>
<feature type="compositionally biased region" description="Acidic residues" evidence="1">
    <location>
        <begin position="318"/>
        <end position="339"/>
    </location>
</feature>
<reference evidence="3 4" key="1">
    <citation type="submission" date="2024-07" db="EMBL/GenBank/DDBJ databases">
        <title>Section-level genome sequencing and comparative genomics of Aspergillus sections Usti and Cavernicolus.</title>
        <authorList>
            <consortium name="Lawrence Berkeley National Laboratory"/>
            <person name="Nybo J.L."/>
            <person name="Vesth T.C."/>
            <person name="Theobald S."/>
            <person name="Frisvad J.C."/>
            <person name="Larsen T.O."/>
            <person name="Kjaerboelling I."/>
            <person name="Rothschild-Mancinelli K."/>
            <person name="Lyhne E.K."/>
            <person name="Kogle M.E."/>
            <person name="Barry K."/>
            <person name="Clum A."/>
            <person name="Na H."/>
            <person name="Ledsgaard L."/>
            <person name="Lin J."/>
            <person name="Lipzen A."/>
            <person name="Kuo A."/>
            <person name="Riley R."/>
            <person name="Mondo S."/>
            <person name="Labutti K."/>
            <person name="Haridas S."/>
            <person name="Pangalinan J."/>
            <person name="Salamov A.A."/>
            <person name="Simmons B.A."/>
            <person name="Magnuson J.K."/>
            <person name="Chen J."/>
            <person name="Drula E."/>
            <person name="Henrissat B."/>
            <person name="Wiebenga A."/>
            <person name="Lubbers R.J."/>
            <person name="Gomes A.C."/>
            <person name="Makela M.R."/>
            <person name="Stajich J."/>
            <person name="Grigoriev I.V."/>
            <person name="Mortensen U.H."/>
            <person name="De Vries R.P."/>
            <person name="Baker S.E."/>
            <person name="Andersen M.R."/>
        </authorList>
    </citation>
    <scope>NUCLEOTIDE SEQUENCE [LARGE SCALE GENOMIC DNA]</scope>
    <source>
        <strain evidence="3 4">CBS 209.92</strain>
    </source>
</reference>
<feature type="compositionally biased region" description="Basic residues" evidence="1">
    <location>
        <begin position="408"/>
        <end position="419"/>
    </location>
</feature>
<accession>A0ABR4G6N5</accession>
<feature type="compositionally biased region" description="Acidic residues" evidence="1">
    <location>
        <begin position="282"/>
        <end position="310"/>
    </location>
</feature>
<name>A0ABR4G6N5_9EURO</name>
<protein>
    <submittedName>
        <fullName evidence="3">PAPA-1-like conserved region-domain-containing protein</fullName>
    </submittedName>
</protein>
<feature type="compositionally biased region" description="Acidic residues" evidence="1">
    <location>
        <begin position="201"/>
        <end position="248"/>
    </location>
</feature>
<gene>
    <name evidence="3" type="ORF">BJX66DRAFT_190795</name>
</gene>
<keyword evidence="4" id="KW-1185">Reference proteome</keyword>
<feature type="region of interest" description="Disordered" evidence="1">
    <location>
        <begin position="100"/>
        <end position="369"/>
    </location>
</feature>
<comment type="caution">
    <text evidence="3">The sequence shown here is derived from an EMBL/GenBank/DDBJ whole genome shotgun (WGS) entry which is preliminary data.</text>
</comment>
<feature type="region of interest" description="Disordered" evidence="1">
    <location>
        <begin position="383"/>
        <end position="443"/>
    </location>
</feature>
<feature type="domain" description="INO80 complex subunit B-like conserved region" evidence="2">
    <location>
        <begin position="377"/>
        <end position="465"/>
    </location>
</feature>
<feature type="compositionally biased region" description="Polar residues" evidence="1">
    <location>
        <begin position="108"/>
        <end position="139"/>
    </location>
</feature>
<dbReference type="EMBL" id="JBFTWV010000042">
    <property type="protein sequence ID" value="KAL2794674.1"/>
    <property type="molecule type" value="Genomic_DNA"/>
</dbReference>
<feature type="compositionally biased region" description="Basic and acidic residues" evidence="1">
    <location>
        <begin position="383"/>
        <end position="404"/>
    </location>
</feature>
<sequence length="485" mass="53271">MRIQPRLSESGNITGTFPIVQPSLSHLNPTRQFPPPRPLSANCPVFVCFSKIPLAVGLAPPKPLHPTASPVPLVSIFSHWATQTYPPVIMSLRRSLRGRTVPDDPPSIESNVSTRTTRQSRLVASLPSVTVVRNPSKSPGGTRRSIHLTVRMPSNKLREATSGSSRTTAASRRSHNVFTDNPIVTGPRASRSKKKLVEVNTSDEEDLEDQEEDEVDEEEDAPGEDDDEDADADADADADGDGDVDMDDAPPQPPVSKWQARAAVTSAPSGKPAKSVEAKEMELEDEEDEDEEELSEPDTDADGEPDDQDEGVTINAGDGEELDEDEEEDEDLDLSDDETPGGGDMSRLTKRQRGNLGNDFLQLPMEPQIKKHLTAEERAMRRAEMARRRKNLSEKRNEEEKMDTINRLLRKQAPKRRGRIPAAEAAENAAADQEAAAPEIEPVDPTMVRWVSGREGSRVGVPEEWFGNPVGQIFGGTPRKLVEEL</sequence>
<feature type="compositionally biased region" description="Low complexity" evidence="1">
    <location>
        <begin position="160"/>
        <end position="171"/>
    </location>
</feature>
<evidence type="ECO:0000256" key="1">
    <source>
        <dbReference type="SAM" id="MobiDB-lite"/>
    </source>
</evidence>